<dbReference type="OMA" id="MILFMSN"/>
<gene>
    <name evidence="1" type="ORF">PPRIM_AZ9-3.1.T0880026</name>
</gene>
<evidence type="ECO:0000313" key="2">
    <source>
        <dbReference type="Proteomes" id="UP000688137"/>
    </source>
</evidence>
<evidence type="ECO:0000313" key="1">
    <source>
        <dbReference type="EMBL" id="CAD8091355.1"/>
    </source>
</evidence>
<reference evidence="1" key="1">
    <citation type="submission" date="2021-01" db="EMBL/GenBank/DDBJ databases">
        <authorList>
            <consortium name="Genoscope - CEA"/>
            <person name="William W."/>
        </authorList>
    </citation>
    <scope>NUCLEOTIDE SEQUENCE</scope>
</reference>
<dbReference type="AlphaFoldDB" id="A0A8S1NQE7"/>
<keyword evidence="2" id="KW-1185">Reference proteome</keyword>
<dbReference type="EMBL" id="CAJJDM010000091">
    <property type="protein sequence ID" value="CAD8091355.1"/>
    <property type="molecule type" value="Genomic_DNA"/>
</dbReference>
<protein>
    <submittedName>
        <fullName evidence="1">Uncharacterized protein</fullName>
    </submittedName>
</protein>
<proteinExistence type="predicted"/>
<comment type="caution">
    <text evidence="1">The sequence shown here is derived from an EMBL/GenBank/DDBJ whole genome shotgun (WGS) entry which is preliminary data.</text>
</comment>
<dbReference type="Proteomes" id="UP000688137">
    <property type="component" value="Unassembled WGS sequence"/>
</dbReference>
<name>A0A8S1NQE7_PARPR</name>
<sequence length="204" mass="23563">MILFMSNHQIIIKSMLVSPSRRLVKKDTKSMKPSMFLNEFNISSLSQLMTVKKEVNMNSKRNIENIGSVTQVNEILENEGILFLPFVEEKQKIRFIKPTSNPKQSLTSRKVIITQSDSNSPLTKSDIYLPIINSIPTSPTKFQIPNHKRHLTNIDEQQKKVEFRKSIQVIDFVNNIITKDVIDGSVKPLTKKLQRQQTKMIRKI</sequence>
<accession>A0A8S1NQE7</accession>
<organism evidence="1 2">
    <name type="scientific">Paramecium primaurelia</name>
    <dbReference type="NCBI Taxonomy" id="5886"/>
    <lineage>
        <taxon>Eukaryota</taxon>
        <taxon>Sar</taxon>
        <taxon>Alveolata</taxon>
        <taxon>Ciliophora</taxon>
        <taxon>Intramacronucleata</taxon>
        <taxon>Oligohymenophorea</taxon>
        <taxon>Peniculida</taxon>
        <taxon>Parameciidae</taxon>
        <taxon>Paramecium</taxon>
    </lineage>
</organism>